<feature type="region of interest" description="Disordered" evidence="1">
    <location>
        <begin position="171"/>
        <end position="193"/>
    </location>
</feature>
<dbReference type="Pfam" id="PF13365">
    <property type="entry name" value="Trypsin_2"/>
    <property type="match status" value="1"/>
</dbReference>
<dbReference type="InterPro" id="IPR043504">
    <property type="entry name" value="Peptidase_S1_PA_chymotrypsin"/>
</dbReference>
<dbReference type="GO" id="GO:0006508">
    <property type="term" value="P:proteolysis"/>
    <property type="evidence" value="ECO:0007669"/>
    <property type="project" value="InterPro"/>
</dbReference>
<dbReference type="AlphaFoldDB" id="A0A0J7XWY4"/>
<dbReference type="Gene3D" id="2.60.60.30">
    <property type="entry name" value="sav2460 like domains"/>
    <property type="match status" value="1"/>
</dbReference>
<proteinExistence type="predicted"/>
<organism evidence="3 4">
    <name type="scientific">Novosphingobium barchaimii LL02</name>
    <dbReference type="NCBI Taxonomy" id="1114963"/>
    <lineage>
        <taxon>Bacteria</taxon>
        <taxon>Pseudomonadati</taxon>
        <taxon>Pseudomonadota</taxon>
        <taxon>Alphaproteobacteria</taxon>
        <taxon>Sphingomonadales</taxon>
        <taxon>Sphingomonadaceae</taxon>
        <taxon>Novosphingobium</taxon>
    </lineage>
</organism>
<reference evidence="3 4" key="1">
    <citation type="journal article" date="2015" name="G3 (Bethesda)">
        <title>Insights into Ongoing Evolution of the Hexachlorocyclohexane Catabolic Pathway from Comparative Genomics of Ten Sphingomonadaceae Strains.</title>
        <authorList>
            <person name="Pearce S.L."/>
            <person name="Oakeshott J.G."/>
            <person name="Pandey G."/>
        </authorList>
    </citation>
    <scope>NUCLEOTIDE SEQUENCE [LARGE SCALE GENOMIC DNA]</scope>
    <source>
        <strain evidence="3 4">LL02</strain>
    </source>
</reference>
<dbReference type="Proteomes" id="UP000052268">
    <property type="component" value="Unassembled WGS sequence"/>
</dbReference>
<dbReference type="Gene3D" id="2.40.10.10">
    <property type="entry name" value="Trypsin-like serine proteases"/>
    <property type="match status" value="2"/>
</dbReference>
<evidence type="ECO:0000313" key="3">
    <source>
        <dbReference type="EMBL" id="KMS56226.1"/>
    </source>
</evidence>
<dbReference type="SUPFAM" id="SSF50494">
    <property type="entry name" value="Trypsin-like serine proteases"/>
    <property type="match status" value="1"/>
</dbReference>
<dbReference type="PRINTS" id="PR00834">
    <property type="entry name" value="PROTEASES2C"/>
</dbReference>
<dbReference type="PATRIC" id="fig|1114963.3.peg.1786"/>
<name>A0A0J7XWY4_9SPHN</name>
<dbReference type="InterPro" id="IPR009003">
    <property type="entry name" value="Peptidase_S1_PA"/>
</dbReference>
<dbReference type="RefSeq" id="WP_059151091.1">
    <property type="nucleotide sequence ID" value="NZ_KQ130453.1"/>
</dbReference>
<evidence type="ECO:0000256" key="1">
    <source>
        <dbReference type="SAM" id="MobiDB-lite"/>
    </source>
</evidence>
<dbReference type="PANTHER" id="PTHR43019">
    <property type="entry name" value="SERINE ENDOPROTEASE DEGS"/>
    <property type="match status" value="1"/>
</dbReference>
<evidence type="ECO:0000259" key="2">
    <source>
        <dbReference type="Pfam" id="PF02342"/>
    </source>
</evidence>
<comment type="caution">
    <text evidence="3">The sequence shown here is derived from an EMBL/GenBank/DDBJ whole genome shotgun (WGS) entry which is preliminary data.</text>
</comment>
<evidence type="ECO:0000313" key="4">
    <source>
        <dbReference type="Proteomes" id="UP000052268"/>
    </source>
</evidence>
<dbReference type="EMBL" id="JACU01000004">
    <property type="protein sequence ID" value="KMS56226.1"/>
    <property type="molecule type" value="Genomic_DNA"/>
</dbReference>
<dbReference type="GO" id="GO:0004252">
    <property type="term" value="F:serine-type endopeptidase activity"/>
    <property type="evidence" value="ECO:0007669"/>
    <property type="project" value="InterPro"/>
</dbReference>
<dbReference type="Pfam" id="PF02342">
    <property type="entry name" value="TerD"/>
    <property type="match status" value="1"/>
</dbReference>
<dbReference type="InterPro" id="IPR001940">
    <property type="entry name" value="Peptidase_S1C"/>
</dbReference>
<dbReference type="OrthoDB" id="9766361at2"/>
<accession>A0A0J7XWY4</accession>
<dbReference type="InterPro" id="IPR003325">
    <property type="entry name" value="TerD"/>
</dbReference>
<keyword evidence="4" id="KW-1185">Reference proteome</keyword>
<feature type="domain" description="TerD" evidence="2">
    <location>
        <begin position="105"/>
        <end position="150"/>
    </location>
</feature>
<dbReference type="PANTHER" id="PTHR43019:SF23">
    <property type="entry name" value="PROTEASE DO-LIKE 5, CHLOROPLASTIC"/>
    <property type="match status" value="1"/>
</dbReference>
<protein>
    <submittedName>
        <fullName evidence="3">Trypsin</fullName>
    </submittedName>
</protein>
<gene>
    <name evidence="3" type="ORF">V474_14815</name>
</gene>
<sequence>MRDLIAGERAPIAGEQTFLLVGDGQGGELPTLALIALGADRRTAPAFPPIDGVTREMRAAARFEDTHRLVLDLHSVAGEVERLLLVAFDRGNQPIGRTLNIETGDLRFAVELGGRSDAAVILVECYRHQGAWRMAANGQGFAMGLGAIAGAHGIDHGWVMRLIPRLRPGVSNGEGDAGARQGSGGSATSSGSGVAIESNHILTNAHVVEDARAVTVHAGGRPLPAQVVFADPRNDLALLRVEAALPGTAQFRSEIGLHLGEDIVALGFPLQGLLGTGPQASAGNIAALCGIGNDSTVFQFTAPIASGNSGGPILDMAGHLVGLVSSSLNLDRIRQSGGSAENINFGIKGAIILSFLDSFGIEPPMAQYSPTGPSQIGRAAVVRQARDTIARITCEC</sequence>